<evidence type="ECO:0000313" key="2">
    <source>
        <dbReference type="EMBL" id="KAK8843867.1"/>
    </source>
</evidence>
<proteinExistence type="predicted"/>
<evidence type="ECO:0000313" key="3">
    <source>
        <dbReference type="Proteomes" id="UP001470230"/>
    </source>
</evidence>
<gene>
    <name evidence="2" type="ORF">M9Y10_024943</name>
</gene>
<keyword evidence="1" id="KW-0175">Coiled coil</keyword>
<evidence type="ECO:0000256" key="1">
    <source>
        <dbReference type="SAM" id="Coils"/>
    </source>
</evidence>
<protein>
    <submittedName>
        <fullName evidence="2">Uncharacterized protein</fullName>
    </submittedName>
</protein>
<feature type="coiled-coil region" evidence="1">
    <location>
        <begin position="10"/>
        <end position="66"/>
    </location>
</feature>
<comment type="caution">
    <text evidence="2">The sequence shown here is derived from an EMBL/GenBank/DDBJ whole genome shotgun (WGS) entry which is preliminary data.</text>
</comment>
<reference evidence="2 3" key="1">
    <citation type="submission" date="2024-04" db="EMBL/GenBank/DDBJ databases">
        <title>Tritrichomonas musculus Genome.</title>
        <authorList>
            <person name="Alves-Ferreira E."/>
            <person name="Grigg M."/>
            <person name="Lorenzi H."/>
            <person name="Galac M."/>
        </authorList>
    </citation>
    <scope>NUCLEOTIDE SEQUENCE [LARGE SCALE GENOMIC DNA]</scope>
    <source>
        <strain evidence="2 3">EAF2021</strain>
    </source>
</reference>
<name>A0ABR2HBN3_9EUKA</name>
<keyword evidence="3" id="KW-1185">Reference proteome</keyword>
<organism evidence="2 3">
    <name type="scientific">Tritrichomonas musculus</name>
    <dbReference type="NCBI Taxonomy" id="1915356"/>
    <lineage>
        <taxon>Eukaryota</taxon>
        <taxon>Metamonada</taxon>
        <taxon>Parabasalia</taxon>
        <taxon>Tritrichomonadida</taxon>
        <taxon>Tritrichomonadidae</taxon>
        <taxon>Tritrichomonas</taxon>
    </lineage>
</organism>
<sequence length="84" mass="10024">MCTSVNAETIQSLMAMIKEMQTQMNEMKEKLVQEHREEIRALEYRLNEQKQINIILNQRLDNQKKETQLSQITYLDISCFNCQV</sequence>
<dbReference type="EMBL" id="JAPFFF010000034">
    <property type="protein sequence ID" value="KAK8843867.1"/>
    <property type="molecule type" value="Genomic_DNA"/>
</dbReference>
<accession>A0ABR2HBN3</accession>
<dbReference type="Proteomes" id="UP001470230">
    <property type="component" value="Unassembled WGS sequence"/>
</dbReference>